<keyword evidence="1" id="KW-0472">Membrane</keyword>
<dbReference type="AlphaFoldDB" id="A0AA41Z1J3"/>
<dbReference type="RefSeq" id="WP_282585168.1">
    <property type="nucleotide sequence ID" value="NZ_JAMOIM010000007.1"/>
</dbReference>
<dbReference type="GO" id="GO:0006508">
    <property type="term" value="P:proteolysis"/>
    <property type="evidence" value="ECO:0007669"/>
    <property type="project" value="UniProtKB-KW"/>
</dbReference>
<dbReference type="CDD" id="cd05483">
    <property type="entry name" value="retropepsin_like_bacteria"/>
    <property type="match status" value="1"/>
</dbReference>
<sequence>MNFGELTREDWASILVYGSIGLFLAQAVPGLFRGRLLAGVLSLFAWSAVFVVALVGYAYRFELHGIGERVLAVVFPGTVVETGTREVTVFRQRDGQFSITASIGKTRLPFVLDTGASTVVLRAEDAQRVGLPLRRLEYNIPVATANGHALTAAIVLPSLQVGSILEADVEALVARPGALHENLLGMSFLNRLASFTFMNDKLVLRGH</sequence>
<dbReference type="Gene3D" id="2.40.70.10">
    <property type="entry name" value="Acid Proteases"/>
    <property type="match status" value="1"/>
</dbReference>
<dbReference type="InterPro" id="IPR034122">
    <property type="entry name" value="Retropepsin-like_bacterial"/>
</dbReference>
<dbReference type="SUPFAM" id="SSF50630">
    <property type="entry name" value="Acid proteases"/>
    <property type="match status" value="1"/>
</dbReference>
<dbReference type="PROSITE" id="PS00141">
    <property type="entry name" value="ASP_PROTEASE"/>
    <property type="match status" value="1"/>
</dbReference>
<keyword evidence="2" id="KW-0378">Hydrolase</keyword>
<protein>
    <submittedName>
        <fullName evidence="2">TIGR02281 family clan AA aspartic protease</fullName>
        <ecNumber evidence="2">3.4.23.-</ecNumber>
    </submittedName>
</protein>
<evidence type="ECO:0000313" key="2">
    <source>
        <dbReference type="EMBL" id="MCW6508798.1"/>
    </source>
</evidence>
<dbReference type="Pfam" id="PF13975">
    <property type="entry name" value="gag-asp_proteas"/>
    <property type="match status" value="1"/>
</dbReference>
<dbReference type="InterPro" id="IPR001969">
    <property type="entry name" value="Aspartic_peptidase_AS"/>
</dbReference>
<feature type="transmembrane region" description="Helical" evidence="1">
    <location>
        <begin position="12"/>
        <end position="32"/>
    </location>
</feature>
<dbReference type="InterPro" id="IPR021109">
    <property type="entry name" value="Peptidase_aspartic_dom_sf"/>
</dbReference>
<dbReference type="EC" id="3.4.23.-" evidence="2"/>
<dbReference type="EMBL" id="JAMOIM010000007">
    <property type="protein sequence ID" value="MCW6508798.1"/>
    <property type="molecule type" value="Genomic_DNA"/>
</dbReference>
<keyword evidence="1" id="KW-1133">Transmembrane helix</keyword>
<dbReference type="InterPro" id="IPR011969">
    <property type="entry name" value="Clan_AA_Asp_peptidase_C"/>
</dbReference>
<keyword evidence="2" id="KW-0645">Protease</keyword>
<dbReference type="GO" id="GO:0004190">
    <property type="term" value="F:aspartic-type endopeptidase activity"/>
    <property type="evidence" value="ECO:0007669"/>
    <property type="project" value="InterPro"/>
</dbReference>
<organism evidence="2 3">
    <name type="scientific">Lichenifustis flavocetrariae</name>
    <dbReference type="NCBI Taxonomy" id="2949735"/>
    <lineage>
        <taxon>Bacteria</taxon>
        <taxon>Pseudomonadati</taxon>
        <taxon>Pseudomonadota</taxon>
        <taxon>Alphaproteobacteria</taxon>
        <taxon>Hyphomicrobiales</taxon>
        <taxon>Lichenihabitantaceae</taxon>
        <taxon>Lichenifustis</taxon>
    </lineage>
</organism>
<dbReference type="Proteomes" id="UP001165667">
    <property type="component" value="Unassembled WGS sequence"/>
</dbReference>
<gene>
    <name evidence="2" type="ORF">M8523_12290</name>
</gene>
<dbReference type="NCBIfam" id="TIGR02281">
    <property type="entry name" value="clan_AA_DTGA"/>
    <property type="match status" value="1"/>
</dbReference>
<evidence type="ECO:0000313" key="3">
    <source>
        <dbReference type="Proteomes" id="UP001165667"/>
    </source>
</evidence>
<evidence type="ECO:0000256" key="1">
    <source>
        <dbReference type="SAM" id="Phobius"/>
    </source>
</evidence>
<name>A0AA41Z1J3_9HYPH</name>
<comment type="caution">
    <text evidence="2">The sequence shown here is derived from an EMBL/GenBank/DDBJ whole genome shotgun (WGS) entry which is preliminary data.</text>
</comment>
<feature type="transmembrane region" description="Helical" evidence="1">
    <location>
        <begin position="38"/>
        <end position="59"/>
    </location>
</feature>
<keyword evidence="3" id="KW-1185">Reference proteome</keyword>
<keyword evidence="1" id="KW-0812">Transmembrane</keyword>
<accession>A0AA41Z1J3</accession>
<proteinExistence type="predicted"/>
<reference evidence="2" key="1">
    <citation type="submission" date="2022-05" db="EMBL/GenBank/DDBJ databases">
        <authorList>
            <person name="Pankratov T."/>
        </authorList>
    </citation>
    <scope>NUCLEOTIDE SEQUENCE</scope>
    <source>
        <strain evidence="2">BP6-180914</strain>
    </source>
</reference>